<dbReference type="Gene3D" id="3.40.640.10">
    <property type="entry name" value="Type I PLP-dependent aspartate aminotransferase-like (Major domain)"/>
    <property type="match status" value="1"/>
</dbReference>
<dbReference type="GO" id="GO:0008483">
    <property type="term" value="F:transaminase activity"/>
    <property type="evidence" value="ECO:0007669"/>
    <property type="project" value="UniProtKB-KW"/>
</dbReference>
<dbReference type="InterPro" id="IPR027619">
    <property type="entry name" value="C-S_lyase_PatB-like"/>
</dbReference>
<dbReference type="CDD" id="cd00609">
    <property type="entry name" value="AAT_like"/>
    <property type="match status" value="1"/>
</dbReference>
<keyword evidence="7" id="KW-0808">Transferase</keyword>
<comment type="caution">
    <text evidence="7">The sequence shown here is derived from an EMBL/GenBank/DDBJ whole genome shotgun (WGS) entry which is preliminary data.</text>
</comment>
<organism evidence="7 8">
    <name type="scientific">Serratia oryzae</name>
    <dbReference type="NCBI Taxonomy" id="2034155"/>
    <lineage>
        <taxon>Bacteria</taxon>
        <taxon>Pseudomonadati</taxon>
        <taxon>Pseudomonadota</taxon>
        <taxon>Gammaproteobacteria</taxon>
        <taxon>Enterobacterales</taxon>
        <taxon>Yersiniaceae</taxon>
        <taxon>Serratia</taxon>
    </lineage>
</organism>
<protein>
    <recommendedName>
        <fullName evidence="2">cysteine-S-conjugate beta-lyase</fullName>
        <ecNumber evidence="2">4.4.1.13</ecNumber>
    </recommendedName>
</protein>
<sequence length="383" mass="43174">MAFNFDQWIDRSHSDSVKWNKYRDRDIIPLWVADTDFASPPAVIDALQQRIAHGVFGYGHPSPELGKVFTRRMAERYGWHILPEWLVILPGLVCGLNLCVRAFTAEGQATLAPSPIYPPFRKAAKFAGRSQRQIPLRLDNQRWVLDLAHAERQLEGNERLLMLCNPHNPGGTVYRREELLAQHEFARRHDLIVCSDEIHCDLLLEPGLQHIPFASLNDDAAQRSITLMAPSKTFNIAGLGASMAIIPNNQLRLQLCRARSGIVPEVDILALVAAQAAYSDGQQWLYEQLDYLRANRDLVIERINALPGLHLPPVEATYLAWIDCRGLPVNNPHAFFEQAGVGLSPGLDFGDRRFVRLNFGCRRELLREALDRMAQAVNRLSAG</sequence>
<reference evidence="7 8" key="1">
    <citation type="submission" date="2016-11" db="EMBL/GenBank/DDBJ databases">
        <title>Rahnella oryzae sp. nov., isolated from rice root.</title>
        <authorList>
            <person name="Zhang X.-X."/>
            <person name="Zhang J."/>
        </authorList>
    </citation>
    <scope>NUCLEOTIDE SEQUENCE [LARGE SCALE GENOMIC DNA]</scope>
    <source>
        <strain evidence="7 8">J11-6</strain>
    </source>
</reference>
<dbReference type="InterPro" id="IPR051798">
    <property type="entry name" value="Class-II_PLP-Dep_Aminotrans"/>
</dbReference>
<evidence type="ECO:0000256" key="5">
    <source>
        <dbReference type="ARBA" id="ARBA00037974"/>
    </source>
</evidence>
<dbReference type="PANTHER" id="PTHR43525:SF1">
    <property type="entry name" value="PROTEIN MALY"/>
    <property type="match status" value="1"/>
</dbReference>
<dbReference type="PANTHER" id="PTHR43525">
    <property type="entry name" value="PROTEIN MALY"/>
    <property type="match status" value="1"/>
</dbReference>
<dbReference type="OrthoDB" id="3224382at2"/>
<gene>
    <name evidence="7" type="ORF">BMI79_02815</name>
</gene>
<proteinExistence type="inferred from homology"/>
<name>A0A1S8CQ72_9GAMM</name>
<dbReference type="SUPFAM" id="SSF53383">
    <property type="entry name" value="PLP-dependent transferases"/>
    <property type="match status" value="1"/>
</dbReference>
<accession>A0A1S8CQ72</accession>
<keyword evidence="8" id="KW-1185">Reference proteome</keyword>
<dbReference type="AlphaFoldDB" id="A0A1S8CQ72"/>
<dbReference type="Proteomes" id="UP000216021">
    <property type="component" value="Unassembled WGS sequence"/>
</dbReference>
<evidence type="ECO:0000313" key="7">
    <source>
        <dbReference type="EMBL" id="OMQ27274.1"/>
    </source>
</evidence>
<dbReference type="Pfam" id="PF00155">
    <property type="entry name" value="Aminotran_1_2"/>
    <property type="match status" value="1"/>
</dbReference>
<evidence type="ECO:0000256" key="2">
    <source>
        <dbReference type="ARBA" id="ARBA00012224"/>
    </source>
</evidence>
<dbReference type="InterPro" id="IPR015422">
    <property type="entry name" value="PyrdxlP-dep_Trfase_small"/>
</dbReference>
<dbReference type="STRING" id="2034155.BMI79_02815"/>
<feature type="domain" description="Aminotransferase class I/classII large" evidence="6">
    <location>
        <begin position="26"/>
        <end position="372"/>
    </location>
</feature>
<dbReference type="EMBL" id="MOXD01000001">
    <property type="protein sequence ID" value="OMQ27274.1"/>
    <property type="molecule type" value="Genomic_DNA"/>
</dbReference>
<dbReference type="InterPro" id="IPR015424">
    <property type="entry name" value="PyrdxlP-dep_Trfase"/>
</dbReference>
<evidence type="ECO:0000256" key="4">
    <source>
        <dbReference type="ARBA" id="ARBA00023239"/>
    </source>
</evidence>
<keyword evidence="4" id="KW-0456">Lyase</keyword>
<dbReference type="GO" id="GO:0047804">
    <property type="term" value="F:cysteine-S-conjugate beta-lyase activity"/>
    <property type="evidence" value="ECO:0007669"/>
    <property type="project" value="UniProtKB-EC"/>
</dbReference>
<comment type="cofactor">
    <cofactor evidence="1">
        <name>pyridoxal 5'-phosphate</name>
        <dbReference type="ChEBI" id="CHEBI:597326"/>
    </cofactor>
</comment>
<evidence type="ECO:0000259" key="6">
    <source>
        <dbReference type="Pfam" id="PF00155"/>
    </source>
</evidence>
<evidence type="ECO:0000313" key="8">
    <source>
        <dbReference type="Proteomes" id="UP000216021"/>
    </source>
</evidence>
<evidence type="ECO:0000256" key="1">
    <source>
        <dbReference type="ARBA" id="ARBA00001933"/>
    </source>
</evidence>
<dbReference type="RefSeq" id="WP_076940309.1">
    <property type="nucleotide sequence ID" value="NZ_MOXD01000001.1"/>
</dbReference>
<dbReference type="EC" id="4.4.1.13" evidence="2"/>
<dbReference type="InterPro" id="IPR015421">
    <property type="entry name" value="PyrdxlP-dep_Trfase_major"/>
</dbReference>
<dbReference type="InterPro" id="IPR004839">
    <property type="entry name" value="Aminotransferase_I/II_large"/>
</dbReference>
<dbReference type="NCBIfam" id="TIGR04350">
    <property type="entry name" value="C_S_lyase_PatB"/>
    <property type="match status" value="1"/>
</dbReference>
<keyword evidence="7" id="KW-0032">Aminotransferase</keyword>
<comment type="similarity">
    <text evidence="5">Belongs to the class-II pyridoxal-phosphate-dependent aminotransferase family. MalY/PatB cystathionine beta-lyase subfamily.</text>
</comment>
<dbReference type="Gene3D" id="3.90.1150.10">
    <property type="entry name" value="Aspartate Aminotransferase, domain 1"/>
    <property type="match status" value="1"/>
</dbReference>
<dbReference type="GO" id="GO:0030170">
    <property type="term" value="F:pyridoxal phosphate binding"/>
    <property type="evidence" value="ECO:0007669"/>
    <property type="project" value="InterPro"/>
</dbReference>
<evidence type="ECO:0000256" key="3">
    <source>
        <dbReference type="ARBA" id="ARBA00022898"/>
    </source>
</evidence>
<keyword evidence="3" id="KW-0663">Pyridoxal phosphate</keyword>